<evidence type="ECO:0000256" key="2">
    <source>
        <dbReference type="ARBA" id="ARBA00010790"/>
    </source>
</evidence>
<feature type="domain" description="Glucose-methanol-choline oxidoreductase C-terminal" evidence="6">
    <location>
        <begin position="150"/>
        <end position="231"/>
    </location>
</feature>
<comment type="caution">
    <text evidence="7">The sequence shown here is derived from an EMBL/GenBank/DDBJ whole genome shotgun (WGS) entry which is preliminary data.</text>
</comment>
<dbReference type="Gene3D" id="3.50.50.60">
    <property type="entry name" value="FAD/NAD(P)-binding domain"/>
    <property type="match status" value="1"/>
</dbReference>
<dbReference type="Pfam" id="PF05199">
    <property type="entry name" value="GMC_oxred_C"/>
    <property type="match status" value="1"/>
</dbReference>
<dbReference type="EMBL" id="VIGI01000004">
    <property type="protein sequence ID" value="KAB8301434.1"/>
    <property type="molecule type" value="Genomic_DNA"/>
</dbReference>
<evidence type="ECO:0000256" key="3">
    <source>
        <dbReference type="ARBA" id="ARBA00022630"/>
    </source>
</evidence>
<keyword evidence="4" id="KW-0274">FAD</keyword>
<dbReference type="PANTHER" id="PTHR11552:SF201">
    <property type="entry name" value="GLUCOSE-METHANOL-CHOLINE OXIDOREDUCTASE N-TERMINAL DOMAIN-CONTAINING PROTEIN"/>
    <property type="match status" value="1"/>
</dbReference>
<name>A0A5N6KDH6_MONLA</name>
<evidence type="ECO:0000256" key="5">
    <source>
        <dbReference type="ARBA" id="ARBA00023002"/>
    </source>
</evidence>
<comment type="cofactor">
    <cofactor evidence="1">
        <name>FAD</name>
        <dbReference type="ChEBI" id="CHEBI:57692"/>
    </cofactor>
</comment>
<proteinExistence type="inferred from homology"/>
<dbReference type="AlphaFoldDB" id="A0A5N6KDH6"/>
<keyword evidence="3" id="KW-0285">Flavoprotein</keyword>
<sequence length="234" mass="24994">MILEAGALQTPRLLELSGAGSEGLRRELDIPIVVSNGNDHLPPEEILQGGGGLPAVGFLGEDEKVEELLGEYRDDDGRPFTKDRTEFVRKLLGTPTEGSGGSFSYAALGNFIPETGAGDVIGKENPNPSNKATDVSPGNYLAIACMLLHPLSRGNTHITSNSPTTPPRIDPRYLSHPLNLEILARCVRYISTITSSPPLSSLLKSAGRRNHGAPENLNDLDAMKEYVKKAALSA</sequence>
<dbReference type="InterPro" id="IPR007867">
    <property type="entry name" value="GMC_OxRtase_C"/>
</dbReference>
<dbReference type="Proteomes" id="UP000326757">
    <property type="component" value="Unassembled WGS sequence"/>
</dbReference>
<dbReference type="PANTHER" id="PTHR11552">
    <property type="entry name" value="GLUCOSE-METHANOL-CHOLINE GMC OXIDOREDUCTASE"/>
    <property type="match status" value="1"/>
</dbReference>
<keyword evidence="8" id="KW-1185">Reference proteome</keyword>
<protein>
    <recommendedName>
        <fullName evidence="6">Glucose-methanol-choline oxidoreductase C-terminal domain-containing protein</fullName>
    </recommendedName>
</protein>
<dbReference type="GO" id="GO:0016614">
    <property type="term" value="F:oxidoreductase activity, acting on CH-OH group of donors"/>
    <property type="evidence" value="ECO:0007669"/>
    <property type="project" value="InterPro"/>
</dbReference>
<evidence type="ECO:0000256" key="4">
    <source>
        <dbReference type="ARBA" id="ARBA00022827"/>
    </source>
</evidence>
<evidence type="ECO:0000313" key="7">
    <source>
        <dbReference type="EMBL" id="KAB8301434.1"/>
    </source>
</evidence>
<organism evidence="7 8">
    <name type="scientific">Monilinia laxa</name>
    <name type="common">Brown rot fungus</name>
    <name type="synonym">Sclerotinia laxa</name>
    <dbReference type="NCBI Taxonomy" id="61186"/>
    <lineage>
        <taxon>Eukaryota</taxon>
        <taxon>Fungi</taxon>
        <taxon>Dikarya</taxon>
        <taxon>Ascomycota</taxon>
        <taxon>Pezizomycotina</taxon>
        <taxon>Leotiomycetes</taxon>
        <taxon>Helotiales</taxon>
        <taxon>Sclerotiniaceae</taxon>
        <taxon>Monilinia</taxon>
    </lineage>
</organism>
<accession>A0A5N6KDH6</accession>
<dbReference type="InterPro" id="IPR012132">
    <property type="entry name" value="GMC_OxRdtase"/>
</dbReference>
<evidence type="ECO:0000256" key="1">
    <source>
        <dbReference type="ARBA" id="ARBA00001974"/>
    </source>
</evidence>
<evidence type="ECO:0000313" key="8">
    <source>
        <dbReference type="Proteomes" id="UP000326757"/>
    </source>
</evidence>
<keyword evidence="5" id="KW-0560">Oxidoreductase</keyword>
<dbReference type="Gene3D" id="3.30.560.10">
    <property type="entry name" value="Glucose Oxidase, domain 3"/>
    <property type="match status" value="1"/>
</dbReference>
<dbReference type="InterPro" id="IPR036188">
    <property type="entry name" value="FAD/NAD-bd_sf"/>
</dbReference>
<comment type="similarity">
    <text evidence="2">Belongs to the GMC oxidoreductase family.</text>
</comment>
<reference evidence="7 8" key="1">
    <citation type="submission" date="2019-06" db="EMBL/GenBank/DDBJ databases">
        <title>Genome Sequence of the Brown Rot Fungal Pathogen Monilinia laxa.</title>
        <authorList>
            <person name="De Miccolis Angelini R.M."/>
            <person name="Landi L."/>
            <person name="Abate D."/>
            <person name="Pollastro S."/>
            <person name="Romanazzi G."/>
            <person name="Faretra F."/>
        </authorList>
    </citation>
    <scope>NUCLEOTIDE SEQUENCE [LARGE SCALE GENOMIC DNA]</scope>
    <source>
        <strain evidence="7 8">Mlax316</strain>
    </source>
</reference>
<dbReference type="GO" id="GO:0050660">
    <property type="term" value="F:flavin adenine dinucleotide binding"/>
    <property type="evidence" value="ECO:0007669"/>
    <property type="project" value="InterPro"/>
</dbReference>
<dbReference type="SUPFAM" id="SSF54373">
    <property type="entry name" value="FAD-linked reductases, C-terminal domain"/>
    <property type="match status" value="1"/>
</dbReference>
<gene>
    <name evidence="7" type="ORF">EYC80_003301</name>
</gene>
<evidence type="ECO:0000259" key="6">
    <source>
        <dbReference type="Pfam" id="PF05199"/>
    </source>
</evidence>
<dbReference type="OrthoDB" id="269227at2759"/>